<dbReference type="OrthoDB" id="9796880at2"/>
<keyword evidence="4" id="KW-0408">Iron</keyword>
<keyword evidence="1" id="KW-0001">2Fe-2S</keyword>
<reference evidence="7 8" key="1">
    <citation type="submission" date="2016-08" db="EMBL/GenBank/DDBJ databases">
        <title>Hymenobacter coccineus sp. nov., Hymenobacter lapidarius sp. nov. and Hymenobacter glacialis sp. nov., isolated from Antarctic soil.</title>
        <authorList>
            <person name="Sedlacek I."/>
            <person name="Kralova S."/>
            <person name="Kyrova K."/>
            <person name="Maslanova I."/>
            <person name="Stankova E."/>
            <person name="Vrbovska V."/>
            <person name="Nemec M."/>
            <person name="Bartak M."/>
            <person name="Svec P."/>
            <person name="Busse H.-J."/>
            <person name="Pantucek R."/>
        </authorList>
    </citation>
    <scope>NUCLEOTIDE SEQUENCE [LARGE SCALE GENOMIC DNA]</scope>
    <source>
        <strain evidence="7 8">CCM 8649</strain>
    </source>
</reference>
<dbReference type="Gene3D" id="1.10.150.120">
    <property type="entry name" value="[2Fe-2S]-binding domain"/>
    <property type="match status" value="1"/>
</dbReference>
<dbReference type="PANTHER" id="PTHR45331">
    <property type="entry name" value="OXIDOREDUCTASE, IRON-SULPHUR BINDING SUBUNIT-RELATED-RELATED"/>
    <property type="match status" value="1"/>
</dbReference>
<dbReference type="FunFam" id="3.10.20.30:FF:000020">
    <property type="entry name" value="Xanthine dehydrogenase iron-sulfur subunit"/>
    <property type="match status" value="1"/>
</dbReference>
<evidence type="ECO:0000256" key="5">
    <source>
        <dbReference type="ARBA" id="ARBA00023014"/>
    </source>
</evidence>
<dbReference type="Proteomes" id="UP000177506">
    <property type="component" value="Unassembled WGS sequence"/>
</dbReference>
<dbReference type="Pfam" id="PF01799">
    <property type="entry name" value="Fer2_2"/>
    <property type="match status" value="1"/>
</dbReference>
<dbReference type="SUPFAM" id="SSF54292">
    <property type="entry name" value="2Fe-2S ferredoxin-like"/>
    <property type="match status" value="1"/>
</dbReference>
<evidence type="ECO:0000256" key="1">
    <source>
        <dbReference type="ARBA" id="ARBA00022714"/>
    </source>
</evidence>
<comment type="caution">
    <text evidence="7">The sequence shown here is derived from an EMBL/GenBank/DDBJ whole genome shotgun (WGS) entry which is preliminary data.</text>
</comment>
<dbReference type="CDD" id="cd00207">
    <property type="entry name" value="fer2"/>
    <property type="match status" value="1"/>
</dbReference>
<keyword evidence="2" id="KW-0479">Metal-binding</keyword>
<dbReference type="AlphaFoldDB" id="A0A1G1TKR2"/>
<dbReference type="GO" id="GO:0051537">
    <property type="term" value="F:2 iron, 2 sulfur cluster binding"/>
    <property type="evidence" value="ECO:0007669"/>
    <property type="project" value="UniProtKB-KW"/>
</dbReference>
<evidence type="ECO:0000313" key="7">
    <source>
        <dbReference type="EMBL" id="OGX91452.1"/>
    </source>
</evidence>
<organism evidence="7 8">
    <name type="scientific">Hymenobacter coccineus</name>
    <dbReference type="NCBI Taxonomy" id="1908235"/>
    <lineage>
        <taxon>Bacteria</taxon>
        <taxon>Pseudomonadati</taxon>
        <taxon>Bacteroidota</taxon>
        <taxon>Cytophagia</taxon>
        <taxon>Cytophagales</taxon>
        <taxon>Hymenobacteraceae</taxon>
        <taxon>Hymenobacter</taxon>
    </lineage>
</organism>
<gene>
    <name evidence="7" type="ORF">BEN49_19715</name>
</gene>
<dbReference type="FunFam" id="1.10.150.120:FF:000003">
    <property type="entry name" value="Carbon monoxide dehydrogenase, small subunit"/>
    <property type="match status" value="1"/>
</dbReference>
<dbReference type="GO" id="GO:0016903">
    <property type="term" value="F:oxidoreductase activity, acting on the aldehyde or oxo group of donors"/>
    <property type="evidence" value="ECO:0007669"/>
    <property type="project" value="TreeGrafter"/>
</dbReference>
<keyword evidence="3" id="KW-0560">Oxidoreductase</keyword>
<dbReference type="InterPro" id="IPR006311">
    <property type="entry name" value="TAT_signal"/>
</dbReference>
<feature type="domain" description="2Fe-2S ferredoxin-type" evidence="6">
    <location>
        <begin position="56"/>
        <end position="132"/>
    </location>
</feature>
<dbReference type="SUPFAM" id="SSF47741">
    <property type="entry name" value="CO dehydrogenase ISP C-domain like"/>
    <property type="match status" value="1"/>
</dbReference>
<dbReference type="Pfam" id="PF00111">
    <property type="entry name" value="Fer2"/>
    <property type="match status" value="1"/>
</dbReference>
<dbReference type="InterPro" id="IPR002888">
    <property type="entry name" value="2Fe-2S-bd"/>
</dbReference>
<dbReference type="InterPro" id="IPR012675">
    <property type="entry name" value="Beta-grasp_dom_sf"/>
</dbReference>
<sequence>MATNPEPDVPANHDENRRTFLKQSSLLTALALVPGQVVDAAAAKFDERIADAFEKVPLSLKVNGVKQKLSVEPRATLLDLLREQLHLTGTKKGCDYGQCGACTVHVNGQRVNSCLSFAVMHDGQEITTIEGLAKGDDLHPMQEAFVKHDGFQCGYCTPGQIMSAVACVREGHAGSEGEIREYMSGNICRCGAYANIVAAIQDVKQGGQKV</sequence>
<dbReference type="InterPro" id="IPR036010">
    <property type="entry name" value="2Fe-2S_ferredoxin-like_sf"/>
</dbReference>
<dbReference type="RefSeq" id="WP_070741500.1">
    <property type="nucleotide sequence ID" value="NZ_MDZA01000058.1"/>
</dbReference>
<keyword evidence="5" id="KW-0411">Iron-sulfur</keyword>
<protein>
    <submittedName>
        <fullName evidence="7">2Fe-2S ferredoxin</fullName>
    </submittedName>
</protein>
<accession>A0A1G1TKR2</accession>
<keyword evidence="8" id="KW-1185">Reference proteome</keyword>
<dbReference type="PROSITE" id="PS00197">
    <property type="entry name" value="2FE2S_FER_1"/>
    <property type="match status" value="1"/>
</dbReference>
<dbReference type="InterPro" id="IPR001041">
    <property type="entry name" value="2Fe-2S_ferredoxin-type"/>
</dbReference>
<dbReference type="InterPro" id="IPR006058">
    <property type="entry name" value="2Fe2S_fd_BS"/>
</dbReference>
<dbReference type="PROSITE" id="PS51085">
    <property type="entry name" value="2FE2S_FER_2"/>
    <property type="match status" value="1"/>
</dbReference>
<dbReference type="Gene3D" id="3.10.20.30">
    <property type="match status" value="1"/>
</dbReference>
<dbReference type="PANTHER" id="PTHR45331:SF2">
    <property type="entry name" value="OXIDOREDUCTASE WITH IRON-SULFUR SUBUNIT"/>
    <property type="match status" value="1"/>
</dbReference>
<evidence type="ECO:0000259" key="6">
    <source>
        <dbReference type="PROSITE" id="PS51085"/>
    </source>
</evidence>
<proteinExistence type="predicted"/>
<evidence type="ECO:0000256" key="2">
    <source>
        <dbReference type="ARBA" id="ARBA00022723"/>
    </source>
</evidence>
<name>A0A1G1TKR2_9BACT</name>
<evidence type="ECO:0000256" key="4">
    <source>
        <dbReference type="ARBA" id="ARBA00023004"/>
    </source>
</evidence>
<dbReference type="EMBL" id="MDZA01000058">
    <property type="protein sequence ID" value="OGX91452.1"/>
    <property type="molecule type" value="Genomic_DNA"/>
</dbReference>
<dbReference type="GO" id="GO:0046872">
    <property type="term" value="F:metal ion binding"/>
    <property type="evidence" value="ECO:0007669"/>
    <property type="project" value="UniProtKB-KW"/>
</dbReference>
<evidence type="ECO:0000256" key="3">
    <source>
        <dbReference type="ARBA" id="ARBA00023002"/>
    </source>
</evidence>
<dbReference type="InterPro" id="IPR052914">
    <property type="entry name" value="Aldehyde_Oxdr_Iron-Sulfur"/>
</dbReference>
<dbReference type="InterPro" id="IPR036884">
    <property type="entry name" value="2Fe-2S-bd_dom_sf"/>
</dbReference>
<evidence type="ECO:0000313" key="8">
    <source>
        <dbReference type="Proteomes" id="UP000177506"/>
    </source>
</evidence>
<dbReference type="PROSITE" id="PS51318">
    <property type="entry name" value="TAT"/>
    <property type="match status" value="1"/>
</dbReference>